<evidence type="ECO:0000256" key="2">
    <source>
        <dbReference type="PROSITE-ProRule" id="PRU00176"/>
    </source>
</evidence>
<dbReference type="EMBL" id="MCGE01000044">
    <property type="protein sequence ID" value="ORZ05474.1"/>
    <property type="molecule type" value="Genomic_DNA"/>
</dbReference>
<protein>
    <recommendedName>
        <fullName evidence="4">RRM domain-containing protein</fullName>
    </recommendedName>
</protein>
<proteinExistence type="predicted"/>
<dbReference type="InterPro" id="IPR000504">
    <property type="entry name" value="RRM_dom"/>
</dbReference>
<feature type="compositionally biased region" description="Polar residues" evidence="3">
    <location>
        <begin position="380"/>
        <end position="392"/>
    </location>
</feature>
<keyword evidence="1 2" id="KW-0694">RNA-binding</keyword>
<dbReference type="Gene3D" id="3.30.70.330">
    <property type="match status" value="3"/>
</dbReference>
<dbReference type="PANTHER" id="PTHR21245">
    <property type="entry name" value="HETEROGENEOUS NUCLEAR RIBONUCLEOPROTEIN"/>
    <property type="match status" value="1"/>
</dbReference>
<evidence type="ECO:0000256" key="1">
    <source>
        <dbReference type="ARBA" id="ARBA00022884"/>
    </source>
</evidence>
<dbReference type="InterPro" id="IPR012677">
    <property type="entry name" value="Nucleotide-bd_a/b_plait_sf"/>
</dbReference>
<evidence type="ECO:0000259" key="4">
    <source>
        <dbReference type="PROSITE" id="PS50102"/>
    </source>
</evidence>
<accession>A0A1X2HYT8</accession>
<feature type="domain" description="RRM" evidence="4">
    <location>
        <begin position="123"/>
        <end position="202"/>
    </location>
</feature>
<dbReference type="AlphaFoldDB" id="A0A1X2HYT8"/>
<feature type="compositionally biased region" description="Low complexity" evidence="3">
    <location>
        <begin position="472"/>
        <end position="488"/>
    </location>
</feature>
<evidence type="ECO:0000313" key="5">
    <source>
        <dbReference type="EMBL" id="ORZ05474.1"/>
    </source>
</evidence>
<feature type="region of interest" description="Disordered" evidence="3">
    <location>
        <begin position="468"/>
        <end position="513"/>
    </location>
</feature>
<dbReference type="STRING" id="90262.A0A1X2HYT8"/>
<evidence type="ECO:0000313" key="6">
    <source>
        <dbReference type="Proteomes" id="UP000193560"/>
    </source>
</evidence>
<feature type="domain" description="RRM" evidence="4">
    <location>
        <begin position="290"/>
        <end position="368"/>
    </location>
</feature>
<dbReference type="PROSITE" id="PS50102">
    <property type="entry name" value="RRM"/>
    <property type="match status" value="2"/>
</dbReference>
<comment type="caution">
    <text evidence="5">The sequence shown here is derived from an EMBL/GenBank/DDBJ whole genome shotgun (WGS) entry which is preliminary data.</text>
</comment>
<dbReference type="GO" id="GO:0003723">
    <property type="term" value="F:RNA binding"/>
    <property type="evidence" value="ECO:0007669"/>
    <property type="project" value="UniProtKB-UniRule"/>
</dbReference>
<dbReference type="OrthoDB" id="410044at2759"/>
<sequence length="660" mass="73996">MQQGQQQLPSNMKWQKGKEWASASYSSTRIGVCKSSVTGRSPSNAAVMSSNTENNILVMNESESSNKNDWNELNGPTLVPNSPVKPFATQDLDDQLKSDYGVVTNDVNNQKDNEIDKRGNPLACVFVASLNKNIAVKELILSLHKHFEQWGTIISVKVSKDSMNRPYAFIQYERICDARQAVIQAYGSLLEGRAVRCEAARVNRTLHLSSLQFPLVEKDILQQLSKFGEVEDIHFVHDQGIPSAYVKFCYRNDAVDAYMCLKPPYTLGPWTVEWAPNVICSGEDTMYYKSCVFIGNLNHSVSKSDLTEKFGRYGIINSSFVRKRMNNLHSSTFGIVYYATCEAATQAISAENGQDWLGRRMRVSYREKKKEASHLKWQDDSQQTIKGSSTSYPFSSCPNPPLPSPDPVFSGYISTFDSGISSLQLCKAHYNQHLSSTTPTSAIQHDDSAQQVCQNEVSFESTPLRSEAITKPLSTTAATELPATPLPSEKILDESENNYDPEPYSTTNKVNSLQEQSQRFSPMAYNSDHRYDSNCTVAYNDYYYGQWPGYFNVMVSNQQGAFYYPFGYYYYYGHSTDNFPQTYHYPSQTACDMNSSYCQMYPHADSHYFASIPGPVGRVVPWMASPNPTHPSNTPSSAMAISTCHPSAEKPGPSPHEIIK</sequence>
<dbReference type="InterPro" id="IPR035979">
    <property type="entry name" value="RBD_domain_sf"/>
</dbReference>
<feature type="compositionally biased region" description="Low complexity" evidence="3">
    <location>
        <begin position="628"/>
        <end position="637"/>
    </location>
</feature>
<feature type="region of interest" description="Disordered" evidence="3">
    <location>
        <begin position="628"/>
        <end position="660"/>
    </location>
</feature>
<dbReference type="SMART" id="SM00360">
    <property type="entry name" value="RRM"/>
    <property type="match status" value="3"/>
</dbReference>
<feature type="region of interest" description="Disordered" evidence="3">
    <location>
        <begin position="372"/>
        <end position="397"/>
    </location>
</feature>
<gene>
    <name evidence="5" type="ORF">BCR42DRAFT_496736</name>
</gene>
<feature type="compositionally biased region" description="Polar residues" evidence="3">
    <location>
        <begin position="504"/>
        <end position="513"/>
    </location>
</feature>
<keyword evidence="6" id="KW-1185">Reference proteome</keyword>
<dbReference type="SUPFAM" id="SSF54928">
    <property type="entry name" value="RNA-binding domain, RBD"/>
    <property type="match status" value="2"/>
</dbReference>
<organism evidence="5 6">
    <name type="scientific">Absidia repens</name>
    <dbReference type="NCBI Taxonomy" id="90262"/>
    <lineage>
        <taxon>Eukaryota</taxon>
        <taxon>Fungi</taxon>
        <taxon>Fungi incertae sedis</taxon>
        <taxon>Mucoromycota</taxon>
        <taxon>Mucoromycotina</taxon>
        <taxon>Mucoromycetes</taxon>
        <taxon>Mucorales</taxon>
        <taxon>Cunninghamellaceae</taxon>
        <taxon>Absidia</taxon>
    </lineage>
</organism>
<dbReference type="CDD" id="cd00590">
    <property type="entry name" value="RRM_SF"/>
    <property type="match status" value="2"/>
</dbReference>
<reference evidence="5 6" key="1">
    <citation type="submission" date="2016-07" db="EMBL/GenBank/DDBJ databases">
        <title>Pervasive Adenine N6-methylation of Active Genes in Fungi.</title>
        <authorList>
            <consortium name="DOE Joint Genome Institute"/>
            <person name="Mondo S.J."/>
            <person name="Dannebaum R.O."/>
            <person name="Kuo R.C."/>
            <person name="Labutti K."/>
            <person name="Haridas S."/>
            <person name="Kuo A."/>
            <person name="Salamov A."/>
            <person name="Ahrendt S.R."/>
            <person name="Lipzen A."/>
            <person name="Sullivan W."/>
            <person name="Andreopoulos W.B."/>
            <person name="Clum A."/>
            <person name="Lindquist E."/>
            <person name="Daum C."/>
            <person name="Ramamoorthy G.K."/>
            <person name="Gryganskyi A."/>
            <person name="Culley D."/>
            <person name="Magnuson J.K."/>
            <person name="James T.Y."/>
            <person name="O'Malley M.A."/>
            <person name="Stajich J.E."/>
            <person name="Spatafora J.W."/>
            <person name="Visel A."/>
            <person name="Grigoriev I.V."/>
        </authorList>
    </citation>
    <scope>NUCLEOTIDE SEQUENCE [LARGE SCALE GENOMIC DNA]</scope>
    <source>
        <strain evidence="5 6">NRRL 1336</strain>
    </source>
</reference>
<evidence type="ECO:0000256" key="3">
    <source>
        <dbReference type="SAM" id="MobiDB-lite"/>
    </source>
</evidence>
<dbReference type="Proteomes" id="UP000193560">
    <property type="component" value="Unassembled WGS sequence"/>
</dbReference>
<name>A0A1X2HYT8_9FUNG</name>
<dbReference type="Pfam" id="PF00076">
    <property type="entry name" value="RRM_1"/>
    <property type="match status" value="2"/>
</dbReference>